<sequence>MLPMRIKTARRLSQSRISRQARAQVSHFSRCMISVRCAAKWQMRRNARSSLYVFLRSETDAAAAPMASLIFLLFSSVATARAARNSARSWAHISRKAALAMDCSSRNTIWSRWPSIWSFSCLRRRVSALGLKSSLRSMDACDLDAHDASSGALRPRGAGAGASIVVGCPVPAAVVQAKGQS</sequence>
<keyword evidence="2" id="KW-1185">Reference proteome</keyword>
<proteinExistence type="predicted"/>
<organism evidence="1 2">
    <name type="scientific">Aureococcus anophagefferens</name>
    <name type="common">Harmful bloom alga</name>
    <dbReference type="NCBI Taxonomy" id="44056"/>
    <lineage>
        <taxon>Eukaryota</taxon>
        <taxon>Sar</taxon>
        <taxon>Stramenopiles</taxon>
        <taxon>Ochrophyta</taxon>
        <taxon>Pelagophyceae</taxon>
        <taxon>Pelagomonadales</taxon>
        <taxon>Pelagomonadaceae</taxon>
        <taxon>Aureococcus</taxon>
    </lineage>
</organism>
<name>A0ABR1FYR1_AURAN</name>
<protein>
    <submittedName>
        <fullName evidence="1">Uncharacterized protein</fullName>
    </submittedName>
</protein>
<dbReference type="EMBL" id="JBBJCI010000204">
    <property type="protein sequence ID" value="KAK7241256.1"/>
    <property type="molecule type" value="Genomic_DNA"/>
</dbReference>
<evidence type="ECO:0000313" key="1">
    <source>
        <dbReference type="EMBL" id="KAK7241256.1"/>
    </source>
</evidence>
<evidence type="ECO:0000313" key="2">
    <source>
        <dbReference type="Proteomes" id="UP001363151"/>
    </source>
</evidence>
<comment type="caution">
    <text evidence="1">The sequence shown here is derived from an EMBL/GenBank/DDBJ whole genome shotgun (WGS) entry which is preliminary data.</text>
</comment>
<dbReference type="Proteomes" id="UP001363151">
    <property type="component" value="Unassembled WGS sequence"/>
</dbReference>
<accession>A0ABR1FYR1</accession>
<gene>
    <name evidence="1" type="ORF">SO694_0005123</name>
</gene>
<reference evidence="1 2" key="1">
    <citation type="submission" date="2024-03" db="EMBL/GenBank/DDBJ databases">
        <title>Aureococcus anophagefferens CCMP1851 and Kratosvirus quantuckense: Draft genome of a second virus-susceptible host strain in the model system.</title>
        <authorList>
            <person name="Chase E."/>
            <person name="Truchon A.R."/>
            <person name="Schepens W."/>
            <person name="Wilhelm S.W."/>
        </authorList>
    </citation>
    <scope>NUCLEOTIDE SEQUENCE [LARGE SCALE GENOMIC DNA]</scope>
    <source>
        <strain evidence="1 2">CCMP1851</strain>
    </source>
</reference>